<feature type="region of interest" description="Disordered" evidence="8">
    <location>
        <begin position="196"/>
        <end position="311"/>
    </location>
</feature>
<sequence>MSFRDTPQPTWETIRNDESSDDEGVSSLVSDSPLSGPTFQDLQSTRPSTTQPPPVLRNNNVQKKKQKQKSFEQQNHYMRKVPAQRPISGQLLGATNSNVADTSGSGSTSAGSSIQRGRETIDVDNFFSSASQPTATVSKNLPIRQLARKTTGKASPVSRVSTSNTLPVPGPLKTGKSSLATNPRVSELRWNTERLTLGSSNSKGKGKERATTLILDSDSDGYASMGKGSASTHHSANQSSLSLTNDESEDDIFKTLDELFRPNSSSKPISPQVSSKRRLSLSSRPSSSTQPTVSQSPPATQPSKITGSPLESKSLGYIVITSSDEETRRNKHDPINLCDDDDVVEIIPKPLSSAINVSKHPSIGSKAPRINVSLPPGSSSSSITSPQKLRQSTLTSRSPLQTSKQQSMSRDATIPRPNHSFSKSLSQKQPLVSTHNQPSTSGSSNIDRQRGRDEKSSGSTNMNNIAVNISDAHQTKSSNVNISEDTTSTPQYSTHEKEMAKARAYAQRLWSEENMLISEGEISESSLPDTRNASEKDDELNFSSSYLSDGSANAINGIETADESSGNEVAMSIFDNDFRADDTVLDHNKTNKPMSSEASEANTESFYTDFGIERLKSKSNRDAQHAKILRSPLKKLLLKESNSSVETKSGAGSTQGTMSADAQNHQRQERGDFNKEKEKGETVINSERGSKNVTLTERLESLDLSFTASNHGSDQQTTRASVSSEKSPSINQSGSMDPSNPSQAVRRREPGWKRPKRVKLKKPDRIPDFMDVDNFYPFANSNETGTASGSGTSNRKADSIASLTTITTEPSSSARPIIMPITGQISTSSQKTSSSPLASVVTSGPVRMWDISEGAKHSTPSTVKAKRSMESPLSVVLAPSPSDQSTKSVDADQAAQLLKPKNYVKKTANAGMPSKALSSSYISTPLKEVIGSLTSTNKDNQNKTLPSKDVSSESKILKRIRTDSLNQDNHGDVKFLERRDSFKRARMEDEPKYNLESPSSRSSVDPLDMIPSTGIEIGDEVRTLSYPMSTSADSITGELDDLEIDGLSFPSEIDFFYSYRNQSAPYYRVEDVPKDYLDDINNLPDWERDPASMKALFETTIMVNTSEDEPESPFVQIINKVDDEATPPFEFYYTNRLYHGKGVPPPTEFKNIKGCGCIGVCDPMSKTCSCLKRQREFIEKGNIKDVIDNHKGFIYNSEGRAMLSEYPIFECNDACGCTDDCINRVVQFGRKCQINIVKTEKKGWGVFAGKRIPAGSFIGVYSGEIIMEEEAETRGMVYNEIGRTYLFDIDFWYIPKPEGVQKYVVDAFHVGNFTRFLNHSCDPNCVLTGVYINDTNLDKAQLCIFAMKDIEAGQELCFSYFGEPDMDEEVLNAGQQSYQKCYCGAKKCRKVLFTFGGE</sequence>
<name>A0A286UQG6_9AGAM</name>
<keyword evidence="2" id="KW-0158">Chromosome</keyword>
<evidence type="ECO:0000256" key="3">
    <source>
        <dbReference type="ARBA" id="ARBA00022603"/>
    </source>
</evidence>
<feature type="compositionally biased region" description="Polar residues" evidence="8">
    <location>
        <begin position="457"/>
        <end position="493"/>
    </location>
</feature>
<feature type="compositionally biased region" description="Low complexity" evidence="8">
    <location>
        <begin position="102"/>
        <end position="113"/>
    </location>
</feature>
<dbReference type="GO" id="GO:0005634">
    <property type="term" value="C:nucleus"/>
    <property type="evidence" value="ECO:0007669"/>
    <property type="project" value="InterPro"/>
</dbReference>
<proteinExistence type="predicted"/>
<feature type="compositionally biased region" description="Polar residues" evidence="8">
    <location>
        <begin position="27"/>
        <end position="42"/>
    </location>
</feature>
<gene>
    <name evidence="12" type="ORF">PNOK_0179800</name>
</gene>
<feature type="compositionally biased region" description="Basic and acidic residues" evidence="8">
    <location>
        <begin position="447"/>
        <end position="456"/>
    </location>
</feature>
<keyword evidence="7" id="KW-0862">Zinc</keyword>
<dbReference type="Pfam" id="PF00856">
    <property type="entry name" value="SET"/>
    <property type="match status" value="1"/>
</dbReference>
<evidence type="ECO:0000256" key="7">
    <source>
        <dbReference type="ARBA" id="ARBA00022833"/>
    </source>
</evidence>
<dbReference type="PROSITE" id="PS50280">
    <property type="entry name" value="SET"/>
    <property type="match status" value="1"/>
</dbReference>
<feature type="compositionally biased region" description="Polar residues" evidence="8">
    <location>
        <begin position="683"/>
        <end position="694"/>
    </location>
</feature>
<evidence type="ECO:0000256" key="6">
    <source>
        <dbReference type="ARBA" id="ARBA00022723"/>
    </source>
</evidence>
<feature type="region of interest" description="Disordered" evidence="8">
    <location>
        <begin position="934"/>
        <end position="954"/>
    </location>
</feature>
<dbReference type="GO" id="GO:0005694">
    <property type="term" value="C:chromosome"/>
    <property type="evidence" value="ECO:0007669"/>
    <property type="project" value="UniProtKB-SubCell"/>
</dbReference>
<dbReference type="STRING" id="2282107.A0A286UQG6"/>
<evidence type="ECO:0000256" key="4">
    <source>
        <dbReference type="ARBA" id="ARBA00022679"/>
    </source>
</evidence>
<dbReference type="GO" id="GO:0032259">
    <property type="term" value="P:methylation"/>
    <property type="evidence" value="ECO:0007669"/>
    <property type="project" value="UniProtKB-KW"/>
</dbReference>
<feature type="compositionally biased region" description="Polar residues" evidence="8">
    <location>
        <begin position="419"/>
        <end position="446"/>
    </location>
</feature>
<dbReference type="SMART" id="SM00468">
    <property type="entry name" value="PreSET"/>
    <property type="match status" value="1"/>
</dbReference>
<dbReference type="PROSITE" id="PS50868">
    <property type="entry name" value="POST_SET"/>
    <property type="match status" value="1"/>
</dbReference>
<feature type="compositionally biased region" description="Polar residues" evidence="8">
    <location>
        <begin position="706"/>
        <end position="743"/>
    </location>
</feature>
<dbReference type="InterPro" id="IPR001214">
    <property type="entry name" value="SET_dom"/>
</dbReference>
<keyword evidence="13" id="KW-1185">Reference proteome</keyword>
<comment type="caution">
    <text evidence="12">The sequence shown here is derived from an EMBL/GenBank/DDBJ whole genome shotgun (WGS) entry which is preliminary data.</text>
</comment>
<dbReference type="PANTHER" id="PTHR46223:SF3">
    <property type="entry name" value="HISTONE-LYSINE N-METHYLTRANSFERASE SET-23"/>
    <property type="match status" value="1"/>
</dbReference>
<feature type="region of interest" description="Disordered" evidence="8">
    <location>
        <begin position="1"/>
        <end position="75"/>
    </location>
</feature>
<feature type="compositionally biased region" description="Polar residues" evidence="8">
    <location>
        <begin position="387"/>
        <end position="410"/>
    </location>
</feature>
<evidence type="ECO:0000259" key="11">
    <source>
        <dbReference type="PROSITE" id="PS50868"/>
    </source>
</evidence>
<organism evidence="12 13">
    <name type="scientific">Pyrrhoderma noxium</name>
    <dbReference type="NCBI Taxonomy" id="2282107"/>
    <lineage>
        <taxon>Eukaryota</taxon>
        <taxon>Fungi</taxon>
        <taxon>Dikarya</taxon>
        <taxon>Basidiomycota</taxon>
        <taxon>Agaricomycotina</taxon>
        <taxon>Agaricomycetes</taxon>
        <taxon>Hymenochaetales</taxon>
        <taxon>Hymenochaetaceae</taxon>
        <taxon>Pyrrhoderma</taxon>
    </lineage>
</organism>
<feature type="compositionally biased region" description="Polar residues" evidence="8">
    <location>
        <begin position="229"/>
        <end position="245"/>
    </location>
</feature>
<accession>A0A286UQG6</accession>
<dbReference type="SMART" id="SM00508">
    <property type="entry name" value="PostSET"/>
    <property type="match status" value="1"/>
</dbReference>
<dbReference type="Gene3D" id="2.170.270.10">
    <property type="entry name" value="SET domain"/>
    <property type="match status" value="1"/>
</dbReference>
<comment type="subcellular location">
    <subcellularLocation>
        <location evidence="1">Chromosome</location>
    </subcellularLocation>
</comment>
<feature type="compositionally biased region" description="Polar residues" evidence="8">
    <location>
        <begin position="1"/>
        <end position="13"/>
    </location>
</feature>
<evidence type="ECO:0000256" key="8">
    <source>
        <dbReference type="SAM" id="MobiDB-lite"/>
    </source>
</evidence>
<feature type="domain" description="Post-SET" evidence="11">
    <location>
        <begin position="1377"/>
        <end position="1393"/>
    </location>
</feature>
<feature type="compositionally biased region" description="Low complexity" evidence="8">
    <location>
        <begin position="373"/>
        <end position="386"/>
    </location>
</feature>
<evidence type="ECO:0000256" key="1">
    <source>
        <dbReference type="ARBA" id="ARBA00004286"/>
    </source>
</evidence>
<keyword evidence="5" id="KW-0949">S-adenosyl-L-methionine</keyword>
<dbReference type="PROSITE" id="PS50867">
    <property type="entry name" value="PRE_SET"/>
    <property type="match status" value="1"/>
</dbReference>
<dbReference type="InParanoid" id="A0A286UQG6"/>
<feature type="region of interest" description="Disordered" evidence="8">
    <location>
        <begin position="138"/>
        <end position="183"/>
    </location>
</feature>
<protein>
    <submittedName>
        <fullName evidence="12">SET domain-containing</fullName>
    </submittedName>
</protein>
<dbReference type="InterPro" id="IPR003616">
    <property type="entry name" value="Post-SET_dom"/>
</dbReference>
<keyword evidence="3" id="KW-0489">Methyltransferase</keyword>
<dbReference type="EMBL" id="NBII01000002">
    <property type="protein sequence ID" value="PAV21841.1"/>
    <property type="molecule type" value="Genomic_DNA"/>
</dbReference>
<dbReference type="InterPro" id="IPR007728">
    <property type="entry name" value="Pre-SET_dom"/>
</dbReference>
<dbReference type="Proteomes" id="UP000217199">
    <property type="component" value="Unassembled WGS sequence"/>
</dbReference>
<feature type="compositionally biased region" description="Basic and acidic residues" evidence="8">
    <location>
        <begin position="664"/>
        <end position="681"/>
    </location>
</feature>
<feature type="region of interest" description="Disordered" evidence="8">
    <location>
        <begin position="987"/>
        <end position="1009"/>
    </location>
</feature>
<evidence type="ECO:0000259" key="10">
    <source>
        <dbReference type="PROSITE" id="PS50867"/>
    </source>
</evidence>
<dbReference type="Pfam" id="PF05033">
    <property type="entry name" value="Pre-SET"/>
    <property type="match status" value="1"/>
</dbReference>
<feature type="region of interest" description="Disordered" evidence="8">
    <location>
        <begin position="706"/>
        <end position="759"/>
    </location>
</feature>
<reference evidence="12 13" key="1">
    <citation type="journal article" date="2017" name="Mol. Ecol.">
        <title>Comparative and population genomic landscape of Phellinus noxius: A hypervariable fungus causing root rot in trees.</title>
        <authorList>
            <person name="Chung C.L."/>
            <person name="Lee T.J."/>
            <person name="Akiba M."/>
            <person name="Lee H.H."/>
            <person name="Kuo T.H."/>
            <person name="Liu D."/>
            <person name="Ke H.M."/>
            <person name="Yokoi T."/>
            <person name="Roa M.B."/>
            <person name="Lu M.J."/>
            <person name="Chang Y.Y."/>
            <person name="Ann P.J."/>
            <person name="Tsai J.N."/>
            <person name="Chen C.Y."/>
            <person name="Tzean S.S."/>
            <person name="Ota Y."/>
            <person name="Hattori T."/>
            <person name="Sahashi N."/>
            <person name="Liou R.F."/>
            <person name="Kikuchi T."/>
            <person name="Tsai I.J."/>
        </authorList>
    </citation>
    <scope>NUCLEOTIDE SEQUENCE [LARGE SCALE GENOMIC DNA]</scope>
    <source>
        <strain evidence="12 13">FFPRI411160</strain>
    </source>
</reference>
<feature type="compositionally biased region" description="Polar residues" evidence="8">
    <location>
        <begin position="934"/>
        <end position="945"/>
    </location>
</feature>
<dbReference type="OrthoDB" id="308383at2759"/>
<evidence type="ECO:0000256" key="2">
    <source>
        <dbReference type="ARBA" id="ARBA00022454"/>
    </source>
</evidence>
<dbReference type="GO" id="GO:0008270">
    <property type="term" value="F:zinc ion binding"/>
    <property type="evidence" value="ECO:0007669"/>
    <property type="project" value="InterPro"/>
</dbReference>
<feature type="compositionally biased region" description="Polar residues" evidence="8">
    <location>
        <begin position="645"/>
        <end position="663"/>
    </location>
</feature>
<feature type="compositionally biased region" description="Low complexity" evidence="8">
    <location>
        <begin position="264"/>
        <end position="303"/>
    </location>
</feature>
<dbReference type="PANTHER" id="PTHR46223">
    <property type="entry name" value="HISTONE-LYSINE N-METHYLTRANSFERASE SUV39H"/>
    <property type="match status" value="1"/>
</dbReference>
<dbReference type="SUPFAM" id="SSF82199">
    <property type="entry name" value="SET domain"/>
    <property type="match status" value="1"/>
</dbReference>
<feature type="region of interest" description="Disordered" evidence="8">
    <location>
        <begin position="639"/>
        <end position="694"/>
    </location>
</feature>
<dbReference type="GO" id="GO:0042054">
    <property type="term" value="F:histone methyltransferase activity"/>
    <property type="evidence" value="ECO:0007669"/>
    <property type="project" value="InterPro"/>
</dbReference>
<feature type="domain" description="Pre-SET" evidence="10">
    <location>
        <begin position="1153"/>
        <end position="1229"/>
    </location>
</feature>
<feature type="compositionally biased region" description="Basic and acidic residues" evidence="8">
    <location>
        <begin position="251"/>
        <end position="260"/>
    </location>
</feature>
<feature type="region of interest" description="Disordered" evidence="8">
    <location>
        <begin position="520"/>
        <end position="543"/>
    </location>
</feature>
<keyword evidence="6" id="KW-0479">Metal-binding</keyword>
<evidence type="ECO:0000256" key="5">
    <source>
        <dbReference type="ARBA" id="ARBA00022691"/>
    </source>
</evidence>
<evidence type="ECO:0000313" key="13">
    <source>
        <dbReference type="Proteomes" id="UP000217199"/>
    </source>
</evidence>
<feature type="region of interest" description="Disordered" evidence="8">
    <location>
        <begin position="355"/>
        <end position="495"/>
    </location>
</feature>
<dbReference type="InterPro" id="IPR050973">
    <property type="entry name" value="H3K9_Histone-Lys_N-MTase"/>
</dbReference>
<keyword evidence="4" id="KW-0808">Transferase</keyword>
<evidence type="ECO:0000259" key="9">
    <source>
        <dbReference type="PROSITE" id="PS50280"/>
    </source>
</evidence>
<dbReference type="InterPro" id="IPR046341">
    <property type="entry name" value="SET_dom_sf"/>
</dbReference>
<feature type="region of interest" description="Disordered" evidence="8">
    <location>
        <begin position="94"/>
        <end position="117"/>
    </location>
</feature>
<dbReference type="SMART" id="SM00317">
    <property type="entry name" value="SET"/>
    <property type="match status" value="1"/>
</dbReference>
<evidence type="ECO:0000313" key="12">
    <source>
        <dbReference type="EMBL" id="PAV21841.1"/>
    </source>
</evidence>
<feature type="domain" description="SET" evidence="9">
    <location>
        <begin position="1232"/>
        <end position="1361"/>
    </location>
</feature>